<dbReference type="OrthoDB" id="9815163at2"/>
<evidence type="ECO:0000259" key="1">
    <source>
        <dbReference type="Pfam" id="PF04248"/>
    </source>
</evidence>
<dbReference type="RefSeq" id="WP_121898991.1">
    <property type="nucleotide sequence ID" value="NZ_RCNT01000008.1"/>
</dbReference>
<dbReference type="PANTHER" id="PTHR43058">
    <property type="entry name" value="SLR0655 PROTEIN"/>
    <property type="match status" value="1"/>
</dbReference>
<dbReference type="Pfam" id="PF04248">
    <property type="entry name" value="NTP_transf_9"/>
    <property type="match status" value="1"/>
</dbReference>
<reference evidence="2 3" key="1">
    <citation type="submission" date="2018-10" db="EMBL/GenBank/DDBJ databases">
        <authorList>
            <person name="Jung H.S."/>
            <person name="Jeon C.O."/>
        </authorList>
    </citation>
    <scope>NUCLEOTIDE SEQUENCE [LARGE SCALE GENOMIC DNA]</scope>
    <source>
        <strain evidence="2 3">MA-7-27</strain>
    </source>
</reference>
<sequence>MNDLPSENVQDYPRPPAIEQIGQRLRVVLGGVVIADTTAGLRVLETHHAPTYYFPPQDVMAGVLKAAQGASYCEWKGAARYWTAQAGGEIRPRAAWSFSRPSKPFASLAGYLAFYSEPMDACFVGDQRVSPQPGSFYGGWVTPNLQGRIKGAPGTEFW</sequence>
<dbReference type="PANTHER" id="PTHR43058:SF1">
    <property type="entry name" value="DUF427 DOMAIN-CONTAINING PROTEIN"/>
    <property type="match status" value="1"/>
</dbReference>
<feature type="domain" description="DUF427" evidence="1">
    <location>
        <begin position="26"/>
        <end position="116"/>
    </location>
</feature>
<dbReference type="AlphaFoldDB" id="A0A3L9YEA8"/>
<evidence type="ECO:0000313" key="3">
    <source>
        <dbReference type="Proteomes" id="UP000281343"/>
    </source>
</evidence>
<organism evidence="2 3">
    <name type="scientific">Rhodophyticola porphyridii</name>
    <dbReference type="NCBI Taxonomy" id="1852017"/>
    <lineage>
        <taxon>Bacteria</taxon>
        <taxon>Pseudomonadati</taxon>
        <taxon>Pseudomonadota</taxon>
        <taxon>Alphaproteobacteria</taxon>
        <taxon>Rhodobacterales</taxon>
        <taxon>Roseobacteraceae</taxon>
        <taxon>Rhodophyticola</taxon>
    </lineage>
</organism>
<dbReference type="Proteomes" id="UP000281343">
    <property type="component" value="Unassembled WGS sequence"/>
</dbReference>
<dbReference type="InterPro" id="IPR007361">
    <property type="entry name" value="DUF427"/>
</dbReference>
<protein>
    <submittedName>
        <fullName evidence="2">DUF427 domain-containing protein</fullName>
    </submittedName>
</protein>
<dbReference type="Gene3D" id="2.170.150.40">
    <property type="entry name" value="Domain of unknown function (DUF427)"/>
    <property type="match status" value="1"/>
</dbReference>
<evidence type="ECO:0000313" key="2">
    <source>
        <dbReference type="EMBL" id="RMA41270.1"/>
    </source>
</evidence>
<dbReference type="EMBL" id="RCNT01000008">
    <property type="protein sequence ID" value="RMA41270.1"/>
    <property type="molecule type" value="Genomic_DNA"/>
</dbReference>
<keyword evidence="3" id="KW-1185">Reference proteome</keyword>
<gene>
    <name evidence="2" type="ORF">D9R08_15580</name>
</gene>
<proteinExistence type="predicted"/>
<comment type="caution">
    <text evidence="2">The sequence shown here is derived from an EMBL/GenBank/DDBJ whole genome shotgun (WGS) entry which is preliminary data.</text>
</comment>
<dbReference type="InterPro" id="IPR038694">
    <property type="entry name" value="DUF427_sf"/>
</dbReference>
<accession>A0A3L9YEA8</accession>
<name>A0A3L9YEA8_9RHOB</name>